<feature type="chain" id="PRO_5017736098" description="DUF3108 domain-containing protein" evidence="1">
    <location>
        <begin position="30"/>
        <end position="242"/>
    </location>
</feature>
<organism evidence="2 3">
    <name type="scientific">Marinomonas pollencensis</name>
    <dbReference type="NCBI Taxonomy" id="491954"/>
    <lineage>
        <taxon>Bacteria</taxon>
        <taxon>Pseudomonadati</taxon>
        <taxon>Pseudomonadota</taxon>
        <taxon>Gammaproteobacteria</taxon>
        <taxon>Oceanospirillales</taxon>
        <taxon>Oceanospirillaceae</taxon>
        <taxon>Marinomonas</taxon>
    </lineage>
</organism>
<evidence type="ECO:0000256" key="1">
    <source>
        <dbReference type="SAM" id="SignalP"/>
    </source>
</evidence>
<accession>A0A3E0DI71</accession>
<keyword evidence="3" id="KW-1185">Reference proteome</keyword>
<dbReference type="EMBL" id="QUNG01000009">
    <property type="protein sequence ID" value="REG82401.1"/>
    <property type="molecule type" value="Genomic_DNA"/>
</dbReference>
<dbReference type="AlphaFoldDB" id="A0A3E0DI71"/>
<evidence type="ECO:0000313" key="2">
    <source>
        <dbReference type="EMBL" id="REG82401.1"/>
    </source>
</evidence>
<protein>
    <recommendedName>
        <fullName evidence="4">DUF3108 domain-containing protein</fullName>
    </recommendedName>
</protein>
<reference evidence="2 3" key="1">
    <citation type="submission" date="2018-08" db="EMBL/GenBank/DDBJ databases">
        <title>Genomic Encyclopedia of Type Strains, Phase III (KMG-III): the genomes of soil and plant-associated and newly described type strains.</title>
        <authorList>
            <person name="Whitman W."/>
        </authorList>
    </citation>
    <scope>NUCLEOTIDE SEQUENCE [LARGE SCALE GENOMIC DNA]</scope>
    <source>
        <strain evidence="2 3">CECT 7375</strain>
    </source>
</reference>
<feature type="signal peptide" evidence="1">
    <location>
        <begin position="1"/>
        <end position="29"/>
    </location>
</feature>
<proteinExistence type="predicted"/>
<evidence type="ECO:0000313" key="3">
    <source>
        <dbReference type="Proteomes" id="UP000256542"/>
    </source>
</evidence>
<dbReference type="Proteomes" id="UP000256542">
    <property type="component" value="Unassembled WGS sequence"/>
</dbReference>
<dbReference type="OrthoDB" id="1491713at2"/>
<sequence length="242" mass="27041">MIKQAIIRKPSLPLLITLLLGGFSQLASAQESFQKVVGSAYSVKSGALLYRETHTLSANGTHNVEYSEPDGLVFGHKVLDDSLSKIAPSFTQTNMRNGEEIKVDSGAKTIVVDYKKDRSSERKEADISYEPGMVVDAGFNAFVREYWQSLENDTKMKIQFVVPSRQSTVGFTVSRSLCKPDTQKGAECFVLTPNSWLVKMLVDPILLAYDSDSKRLLRFTGRANIADKNGDYQAVDIQYRYY</sequence>
<name>A0A3E0DI71_9GAMM</name>
<dbReference type="RefSeq" id="WP_115898336.1">
    <property type="nucleotide sequence ID" value="NZ_QUNG01000009.1"/>
</dbReference>
<comment type="caution">
    <text evidence="2">The sequence shown here is derived from an EMBL/GenBank/DDBJ whole genome shotgun (WGS) entry which is preliminary data.</text>
</comment>
<evidence type="ECO:0008006" key="4">
    <source>
        <dbReference type="Google" id="ProtNLM"/>
    </source>
</evidence>
<keyword evidence="1" id="KW-0732">Signal</keyword>
<gene>
    <name evidence="2" type="ORF">DFP81_10960</name>
</gene>